<dbReference type="KEGG" id="mcj:MCON_0989"/>
<name>F4BZ44_METSG</name>
<sequence length="88" mass="10301">MKDQDDGLKKLLTWFLNLVMQLEAIQQSGAEPYERNDTRTTQRNGYKERSLKTRVGDLELKKPQFRDLSFKSCVFSETHMSTLLMQEG</sequence>
<feature type="compositionally biased region" description="Basic and acidic residues" evidence="4">
    <location>
        <begin position="32"/>
        <end position="48"/>
    </location>
</feature>
<dbReference type="RefSeq" id="WP_013718793.1">
    <property type="nucleotide sequence ID" value="NC_015416.1"/>
</dbReference>
<evidence type="ECO:0000256" key="2">
    <source>
        <dbReference type="ARBA" id="ARBA00023125"/>
    </source>
</evidence>
<gene>
    <name evidence="5" type="ordered locus">MCON_0989</name>
</gene>
<dbReference type="GeneID" id="95969855"/>
<dbReference type="AlphaFoldDB" id="F4BZ44"/>
<organism evidence="5 6">
    <name type="scientific">Methanothrix soehngenii (strain ATCC 5969 / DSM 3671 / JCM 10134 / NBRC 103675 / OCM 69 / GP-6)</name>
    <name type="common">Methanosaeta concilii</name>
    <dbReference type="NCBI Taxonomy" id="990316"/>
    <lineage>
        <taxon>Archaea</taxon>
        <taxon>Methanobacteriati</taxon>
        <taxon>Methanobacteriota</taxon>
        <taxon>Stenosarchaea group</taxon>
        <taxon>Methanomicrobia</taxon>
        <taxon>Methanotrichales</taxon>
        <taxon>Methanotrichaceae</taxon>
        <taxon>Methanothrix</taxon>
    </lineage>
</organism>
<dbReference type="Pfam" id="PF00872">
    <property type="entry name" value="Transposase_mut"/>
    <property type="match status" value="1"/>
</dbReference>
<evidence type="ECO:0000256" key="4">
    <source>
        <dbReference type="SAM" id="MobiDB-lite"/>
    </source>
</evidence>
<dbReference type="GO" id="GO:0006313">
    <property type="term" value="P:DNA transposition"/>
    <property type="evidence" value="ECO:0007669"/>
    <property type="project" value="InterPro"/>
</dbReference>
<dbReference type="EMBL" id="CP002565">
    <property type="protein sequence ID" value="AEB67743.1"/>
    <property type="molecule type" value="Genomic_DNA"/>
</dbReference>
<evidence type="ECO:0000256" key="3">
    <source>
        <dbReference type="ARBA" id="ARBA00023172"/>
    </source>
</evidence>
<dbReference type="HOGENOM" id="CLU_036805_8_5_2"/>
<keyword evidence="3" id="KW-0233">DNA recombination</keyword>
<dbReference type="STRING" id="990316.MCON_0989"/>
<dbReference type="InterPro" id="IPR001207">
    <property type="entry name" value="Transposase_mutator"/>
</dbReference>
<protein>
    <submittedName>
        <fullName evidence="5">Conserved domain protein</fullName>
    </submittedName>
</protein>
<keyword evidence="2" id="KW-0238">DNA-binding</keyword>
<keyword evidence="1" id="KW-0815">Transposition</keyword>
<dbReference type="OrthoDB" id="135857at2157"/>
<reference evidence="5 6" key="1">
    <citation type="journal article" date="2011" name="J. Bacteriol.">
        <title>Complete genome sequence of Methanosaeta concilii, a specialist in aceticlastic methanogenesis.</title>
        <authorList>
            <person name="Barber R.D."/>
            <person name="Zhang L."/>
            <person name="Harnack M."/>
            <person name="Olson M.V."/>
            <person name="Kaul R."/>
            <person name="Ingram-Smith C."/>
            <person name="Smith K.S."/>
        </authorList>
    </citation>
    <scope>NUCLEOTIDE SEQUENCE [LARGE SCALE GENOMIC DNA]</scope>
    <source>
        <strain evidence="6">ATCC 5969 / DSM 3671 / JCM 10134 / NBRC 103675 / OCM 69 / GP-6</strain>
    </source>
</reference>
<evidence type="ECO:0000313" key="5">
    <source>
        <dbReference type="EMBL" id="AEB67743.1"/>
    </source>
</evidence>
<dbReference type="Proteomes" id="UP000007807">
    <property type="component" value="Chromosome"/>
</dbReference>
<keyword evidence="6" id="KW-1185">Reference proteome</keyword>
<dbReference type="PANTHER" id="PTHR33217">
    <property type="entry name" value="TRANSPOSASE FOR INSERTION SEQUENCE ELEMENT IS1081"/>
    <property type="match status" value="1"/>
</dbReference>
<dbReference type="GO" id="GO:0004803">
    <property type="term" value="F:transposase activity"/>
    <property type="evidence" value="ECO:0007669"/>
    <property type="project" value="InterPro"/>
</dbReference>
<dbReference type="PANTHER" id="PTHR33217:SF7">
    <property type="entry name" value="TRANSPOSASE FOR INSERTION SEQUENCE ELEMENT IS1081"/>
    <property type="match status" value="1"/>
</dbReference>
<dbReference type="InParanoid" id="F4BZ44"/>
<accession>F4BZ44</accession>
<dbReference type="GO" id="GO:0003677">
    <property type="term" value="F:DNA binding"/>
    <property type="evidence" value="ECO:0007669"/>
    <property type="project" value="UniProtKB-KW"/>
</dbReference>
<evidence type="ECO:0000313" key="6">
    <source>
        <dbReference type="Proteomes" id="UP000007807"/>
    </source>
</evidence>
<evidence type="ECO:0000256" key="1">
    <source>
        <dbReference type="ARBA" id="ARBA00022578"/>
    </source>
</evidence>
<proteinExistence type="predicted"/>
<feature type="region of interest" description="Disordered" evidence="4">
    <location>
        <begin position="29"/>
        <end position="48"/>
    </location>
</feature>